<sequence length="297" mass="32309">MDTVTRAILFLVVACCVTADVINVKDCGSVTGTINQVEITPCPSEPCQFKRGVNVTMKVEFTSKIESKKYTSVLHGIIGGVPVPFPVSQGLISGPINANSKIVYLNALKVEQSYPKVSLVAKLEIRDDSGKDMPIIQDNTKQRNTTDMSLSLVCALVVVGVLATCFCEPINFKKCDGTPDIKSVDISPCTAQPCKFHHGMNVTVSVTFIAAKNSVGLTAEIYGILSGIPIKFRMPNPNGCQSSNITCPIKSGDQYTYSGLFNVLPTYPNIRLTVKWDLKADDNSYLFCFLFPMEIDT</sequence>
<feature type="domain" description="MD-2-related lipid-recognition" evidence="8">
    <location>
        <begin position="24"/>
        <end position="159"/>
    </location>
</feature>
<dbReference type="GO" id="GO:0032934">
    <property type="term" value="F:sterol binding"/>
    <property type="evidence" value="ECO:0007669"/>
    <property type="project" value="InterPro"/>
</dbReference>
<keyword evidence="3" id="KW-0964">Secreted</keyword>
<evidence type="ECO:0000256" key="2">
    <source>
        <dbReference type="ARBA" id="ARBA00006370"/>
    </source>
</evidence>
<keyword evidence="4 7" id="KW-0732">Signal</keyword>
<evidence type="ECO:0000256" key="6">
    <source>
        <dbReference type="SAM" id="Phobius"/>
    </source>
</evidence>
<dbReference type="GO" id="GO:0032367">
    <property type="term" value="P:intracellular cholesterol transport"/>
    <property type="evidence" value="ECO:0007669"/>
    <property type="project" value="InterPro"/>
</dbReference>
<evidence type="ECO:0000256" key="7">
    <source>
        <dbReference type="SAM" id="SignalP"/>
    </source>
</evidence>
<feature type="domain" description="MD-2-related lipid-recognition" evidence="8">
    <location>
        <begin position="172"/>
        <end position="293"/>
    </location>
</feature>
<dbReference type="CDD" id="cd00916">
    <property type="entry name" value="Npc2_like"/>
    <property type="match status" value="1"/>
</dbReference>
<dbReference type="GO" id="GO:0005576">
    <property type="term" value="C:extracellular region"/>
    <property type="evidence" value="ECO:0007669"/>
    <property type="project" value="UniProtKB-SubCell"/>
</dbReference>
<keyword evidence="10" id="KW-1185">Reference proteome</keyword>
<dbReference type="Proteomes" id="UP000005408">
    <property type="component" value="Unassembled WGS sequence"/>
</dbReference>
<dbReference type="FunFam" id="2.60.40.770:FF:000001">
    <property type="entry name" value="NPC intracellular cholesterol transporter 2"/>
    <property type="match status" value="2"/>
</dbReference>
<proteinExistence type="inferred from homology"/>
<evidence type="ECO:0000313" key="9">
    <source>
        <dbReference type="EnsemblMetazoa" id="G12908.2:cds"/>
    </source>
</evidence>
<protein>
    <recommendedName>
        <fullName evidence="8">MD-2-related lipid-recognition domain-containing protein</fullName>
    </recommendedName>
</protein>
<feature type="signal peptide" evidence="7">
    <location>
        <begin position="1"/>
        <end position="19"/>
    </location>
</feature>
<evidence type="ECO:0000259" key="8">
    <source>
        <dbReference type="SMART" id="SM00737"/>
    </source>
</evidence>
<keyword evidence="5" id="KW-1015">Disulfide bond</keyword>
<evidence type="ECO:0000256" key="5">
    <source>
        <dbReference type="ARBA" id="ARBA00023157"/>
    </source>
</evidence>
<dbReference type="SUPFAM" id="SSF81296">
    <property type="entry name" value="E set domains"/>
    <property type="match status" value="2"/>
</dbReference>
<keyword evidence="6" id="KW-1133">Transmembrane helix</keyword>
<dbReference type="PANTHER" id="PTHR11306:SF68">
    <property type="entry name" value="NPC INTRACELLULAR CHOLESTEROL TRANSPORTER 2"/>
    <property type="match status" value="1"/>
</dbReference>
<feature type="chain" id="PRO_5036489583" description="MD-2-related lipid-recognition domain-containing protein" evidence="7">
    <location>
        <begin position="20"/>
        <end position="297"/>
    </location>
</feature>
<evidence type="ECO:0000313" key="10">
    <source>
        <dbReference type="Proteomes" id="UP000005408"/>
    </source>
</evidence>
<keyword evidence="6" id="KW-0472">Membrane</keyword>
<accession>A0A8W8I758</accession>
<dbReference type="AlphaFoldDB" id="A0A8W8I758"/>
<comment type="subcellular location">
    <subcellularLocation>
        <location evidence="1">Secreted</location>
    </subcellularLocation>
</comment>
<keyword evidence="6" id="KW-0812">Transmembrane</keyword>
<dbReference type="Gene3D" id="2.60.40.770">
    <property type="match status" value="2"/>
</dbReference>
<evidence type="ECO:0000256" key="1">
    <source>
        <dbReference type="ARBA" id="ARBA00004613"/>
    </source>
</evidence>
<dbReference type="InterPro" id="IPR039670">
    <property type="entry name" value="NPC2-like"/>
</dbReference>
<dbReference type="SMART" id="SM00737">
    <property type="entry name" value="ML"/>
    <property type="match status" value="2"/>
</dbReference>
<organism evidence="9 10">
    <name type="scientific">Magallana gigas</name>
    <name type="common">Pacific oyster</name>
    <name type="synonym">Crassostrea gigas</name>
    <dbReference type="NCBI Taxonomy" id="29159"/>
    <lineage>
        <taxon>Eukaryota</taxon>
        <taxon>Metazoa</taxon>
        <taxon>Spiralia</taxon>
        <taxon>Lophotrochozoa</taxon>
        <taxon>Mollusca</taxon>
        <taxon>Bivalvia</taxon>
        <taxon>Autobranchia</taxon>
        <taxon>Pteriomorphia</taxon>
        <taxon>Ostreida</taxon>
        <taxon>Ostreoidea</taxon>
        <taxon>Ostreidae</taxon>
        <taxon>Magallana</taxon>
    </lineage>
</organism>
<dbReference type="PANTHER" id="PTHR11306">
    <property type="entry name" value="NIEMANN PICK TYPE C2 PROTEIN NPC2-RELATED"/>
    <property type="match status" value="1"/>
</dbReference>
<evidence type="ECO:0000256" key="4">
    <source>
        <dbReference type="ARBA" id="ARBA00022729"/>
    </source>
</evidence>
<feature type="transmembrane region" description="Helical" evidence="6">
    <location>
        <begin position="148"/>
        <end position="167"/>
    </location>
</feature>
<dbReference type="Pfam" id="PF02221">
    <property type="entry name" value="E1_DerP2_DerF2"/>
    <property type="match status" value="2"/>
</dbReference>
<dbReference type="InterPro" id="IPR033916">
    <property type="entry name" value="ML_Npc2-like"/>
</dbReference>
<reference evidence="9" key="1">
    <citation type="submission" date="2022-08" db="UniProtKB">
        <authorList>
            <consortium name="EnsemblMetazoa"/>
        </authorList>
    </citation>
    <scope>IDENTIFICATION</scope>
    <source>
        <strain evidence="9">05x7-T-G4-1.051#20</strain>
    </source>
</reference>
<dbReference type="EnsemblMetazoa" id="G12908.2">
    <property type="protein sequence ID" value="G12908.2:cds"/>
    <property type="gene ID" value="G12908"/>
</dbReference>
<name>A0A8W8I758_MAGGI</name>
<comment type="similarity">
    <text evidence="2">Belongs to the NPC2 family.</text>
</comment>
<dbReference type="InterPro" id="IPR014756">
    <property type="entry name" value="Ig_E-set"/>
</dbReference>
<dbReference type="InterPro" id="IPR003172">
    <property type="entry name" value="ML_dom"/>
</dbReference>
<evidence type="ECO:0000256" key="3">
    <source>
        <dbReference type="ARBA" id="ARBA00022525"/>
    </source>
</evidence>